<dbReference type="Proteomes" id="UP000717585">
    <property type="component" value="Unassembled WGS sequence"/>
</dbReference>
<evidence type="ECO:0000313" key="3">
    <source>
        <dbReference type="Proteomes" id="UP000717585"/>
    </source>
</evidence>
<organism evidence="2 3">
    <name type="scientific">Carpediemonas membranifera</name>
    <dbReference type="NCBI Taxonomy" id="201153"/>
    <lineage>
        <taxon>Eukaryota</taxon>
        <taxon>Metamonada</taxon>
        <taxon>Carpediemonas-like organisms</taxon>
        <taxon>Carpediemonas</taxon>
    </lineage>
</organism>
<dbReference type="InterPro" id="IPR011009">
    <property type="entry name" value="Kinase-like_dom_sf"/>
</dbReference>
<keyword evidence="3" id="KW-1185">Reference proteome</keyword>
<accession>A0A8J6B739</accession>
<keyword evidence="2" id="KW-0418">Kinase</keyword>
<keyword evidence="2" id="KW-0808">Transferase</keyword>
<feature type="domain" description="Protein kinase" evidence="1">
    <location>
        <begin position="23"/>
        <end position="339"/>
    </location>
</feature>
<dbReference type="AlphaFoldDB" id="A0A8J6B739"/>
<gene>
    <name evidence="2" type="ORF">J8273_7590</name>
</gene>
<dbReference type="GO" id="GO:0005524">
    <property type="term" value="F:ATP binding"/>
    <property type="evidence" value="ECO:0007669"/>
    <property type="project" value="InterPro"/>
</dbReference>
<dbReference type="SMART" id="SM00220">
    <property type="entry name" value="S_TKc"/>
    <property type="match status" value="1"/>
</dbReference>
<dbReference type="Gene3D" id="1.10.510.10">
    <property type="entry name" value="Transferase(Phosphotransferase) domain 1"/>
    <property type="match status" value="1"/>
</dbReference>
<evidence type="ECO:0000313" key="2">
    <source>
        <dbReference type="EMBL" id="KAG9391347.1"/>
    </source>
</evidence>
<reference evidence="2" key="1">
    <citation type="submission" date="2021-05" db="EMBL/GenBank/DDBJ databases">
        <title>A free-living protist that lacks canonical eukaryotic 1 DNA replication and segregation systems.</title>
        <authorList>
            <person name="Salas-Leiva D.E."/>
            <person name="Tromer E.C."/>
            <person name="Curtis B.A."/>
            <person name="Jerlstrom-Hultqvist J."/>
            <person name="Kolisko M."/>
            <person name="Yi Z."/>
            <person name="Salas-Leiva J.S."/>
            <person name="Gallot-Lavallee L."/>
            <person name="Kops G.J.P.L."/>
            <person name="Archibald J.M."/>
            <person name="Simpson A.G.B."/>
            <person name="Roger A.J."/>
        </authorList>
    </citation>
    <scope>NUCLEOTIDE SEQUENCE</scope>
    <source>
        <strain evidence="2">BICM</strain>
    </source>
</reference>
<dbReference type="InterPro" id="IPR050235">
    <property type="entry name" value="CK1_Ser-Thr_kinase"/>
</dbReference>
<dbReference type="OrthoDB" id="5979581at2759"/>
<evidence type="ECO:0000259" key="1">
    <source>
        <dbReference type="PROSITE" id="PS50011"/>
    </source>
</evidence>
<sequence>MSAEACQPSSGCLKLGDVFDNRFCLKRVLAHSAVGTVFACLDIKTQKPVALKVGHTKLAAACAQNEAKMLIHAFGHDVKRTPRLITCKQEASHSYVVQKLLGKSIYSKFKSSEGINHATLRESVKLVLGMSLCLRDVHNAGIVHRNIKPGNFSFGRQSTQLYLIDFGIARLFMADDGSVIPPRRNPGFRGSVQYASINAHLNQELSPRDDYWSMVFSVLELLNGSLPWSGVNDKQAVMKMKEALIRGDSLPAIYPPYIDQIMKYLATVKYGELVCHCRIKMILKEATRTPEFQAEAHDTCAFSDIDMSCCPTPAAVDTTSSFLSAMSLSNGYSTSFSGR</sequence>
<comment type="caution">
    <text evidence="2">The sequence shown here is derived from an EMBL/GenBank/DDBJ whole genome shotgun (WGS) entry which is preliminary data.</text>
</comment>
<dbReference type="EMBL" id="JAHDYR010000056">
    <property type="protein sequence ID" value="KAG9391347.1"/>
    <property type="molecule type" value="Genomic_DNA"/>
</dbReference>
<dbReference type="SUPFAM" id="SSF56112">
    <property type="entry name" value="Protein kinase-like (PK-like)"/>
    <property type="match status" value="1"/>
</dbReference>
<protein>
    <submittedName>
        <fullName evidence="2">Protein kinase domain</fullName>
    </submittedName>
</protein>
<proteinExistence type="predicted"/>
<dbReference type="PROSITE" id="PS50011">
    <property type="entry name" value="PROTEIN_KINASE_DOM"/>
    <property type="match status" value="1"/>
</dbReference>
<dbReference type="GO" id="GO:0004672">
    <property type="term" value="F:protein kinase activity"/>
    <property type="evidence" value="ECO:0007669"/>
    <property type="project" value="InterPro"/>
</dbReference>
<dbReference type="Pfam" id="PF00069">
    <property type="entry name" value="Pkinase"/>
    <property type="match status" value="1"/>
</dbReference>
<name>A0A8J6B739_9EUKA</name>
<dbReference type="InterPro" id="IPR000719">
    <property type="entry name" value="Prot_kinase_dom"/>
</dbReference>
<dbReference type="PANTHER" id="PTHR11909">
    <property type="entry name" value="CASEIN KINASE-RELATED"/>
    <property type="match status" value="1"/>
</dbReference>